<keyword evidence="2" id="KW-1185">Reference proteome</keyword>
<dbReference type="RefSeq" id="WP_057629677.1">
    <property type="nucleotide sequence ID" value="NZ_LDJJ01000055.1"/>
</dbReference>
<accession>A0A0R0C6V8</accession>
<dbReference type="EMBL" id="LDJJ01000055">
    <property type="protein sequence ID" value="KRG65401.1"/>
    <property type="molecule type" value="Genomic_DNA"/>
</dbReference>
<organism evidence="1 2">
    <name type="scientific">Stenotrophomonas terrae</name>
    <dbReference type="NCBI Taxonomy" id="405446"/>
    <lineage>
        <taxon>Bacteria</taxon>
        <taxon>Pseudomonadati</taxon>
        <taxon>Pseudomonadota</taxon>
        <taxon>Gammaproteobacteria</taxon>
        <taxon>Lysobacterales</taxon>
        <taxon>Lysobacteraceae</taxon>
        <taxon>Stenotrophomonas</taxon>
    </lineage>
</organism>
<dbReference type="OrthoDB" id="5985119at2"/>
<evidence type="ECO:0000313" key="2">
    <source>
        <dbReference type="Proteomes" id="UP000051863"/>
    </source>
</evidence>
<gene>
    <name evidence="1" type="ORF">ABB27_15475</name>
</gene>
<name>A0A0R0C6V8_9GAMM</name>
<proteinExistence type="predicted"/>
<protein>
    <submittedName>
        <fullName evidence="1">Uncharacterized protein</fullName>
    </submittedName>
</protein>
<evidence type="ECO:0000313" key="1">
    <source>
        <dbReference type="EMBL" id="KRG65401.1"/>
    </source>
</evidence>
<sequence length="136" mass="14460">MNRALIHRRAQRLLPAGIETCGLLHFGMAPGQVERALLGSVFAGEQVQGVVALRLSLSTALAIRRKGLRYFEPGNWVYSAFAATDSSGFGGDAGGAVAVDALPAGHGAGYSAVAQDGRSWFVVLPVERMVVYGWWE</sequence>
<dbReference type="Proteomes" id="UP000051863">
    <property type="component" value="Unassembled WGS sequence"/>
</dbReference>
<reference evidence="1 2" key="1">
    <citation type="submission" date="2015-05" db="EMBL/GenBank/DDBJ databases">
        <title>Genome sequencing and analysis of members of genus Stenotrophomonas.</title>
        <authorList>
            <person name="Patil P.P."/>
            <person name="Midha S."/>
            <person name="Patil P.B."/>
        </authorList>
    </citation>
    <scope>NUCLEOTIDE SEQUENCE [LARGE SCALE GENOMIC DNA]</scope>
    <source>
        <strain evidence="1 2">DSM 18941</strain>
    </source>
</reference>
<dbReference type="AlphaFoldDB" id="A0A0R0C6V8"/>
<comment type="caution">
    <text evidence="1">The sequence shown here is derived from an EMBL/GenBank/DDBJ whole genome shotgun (WGS) entry which is preliminary data.</text>
</comment>
<dbReference type="PATRIC" id="fig|405446.3.peg.2850"/>